<keyword evidence="8" id="KW-1185">Reference proteome</keyword>
<dbReference type="STRING" id="65058.Cul210931_0240"/>
<keyword evidence="4" id="KW-0812">Transmembrane</keyword>
<dbReference type="KEGG" id="cuz:Cul05146_0256"/>
<evidence type="ECO:0000256" key="1">
    <source>
        <dbReference type="ARBA" id="ARBA00004651"/>
    </source>
</evidence>
<evidence type="ECO:0000256" key="3">
    <source>
        <dbReference type="ARBA" id="ARBA00022475"/>
    </source>
</evidence>
<dbReference type="EMBL" id="CP021417">
    <property type="protein sequence ID" value="ARU45371.1"/>
    <property type="molecule type" value="Genomic_DNA"/>
</dbReference>
<evidence type="ECO:0000256" key="2">
    <source>
        <dbReference type="ARBA" id="ARBA00006228"/>
    </source>
</evidence>
<protein>
    <submittedName>
        <fullName evidence="7">Monovalent cation/H+ antiporter subunit E</fullName>
    </submittedName>
</protein>
<dbReference type="GeneID" id="75006937"/>
<dbReference type="RefSeq" id="WP_014525246.1">
    <property type="nucleotide sequence ID" value="NZ_CP021417.2"/>
</dbReference>
<sequence>MLHAIKYTFWLIGQVLIAGWVLTKDTLTGSKNLDPCVVRYPLRVTKDWQITVFAASITATPGTMSITLEEDDSAESSGQRYLLVHAVAGADPRSVLADLAHMEETLAPHVKGLHPDFAAVLDQATWEYPSPKPVFKEDN</sequence>
<comment type="similarity">
    <text evidence="2">Belongs to the CPA3 antiporters (TC 2.A.63) subunit E family.</text>
</comment>
<dbReference type="OrthoDB" id="4410626at2"/>
<proteinExistence type="inferred from homology"/>
<dbReference type="GO" id="GO:0005886">
    <property type="term" value="C:plasma membrane"/>
    <property type="evidence" value="ECO:0007669"/>
    <property type="project" value="UniProtKB-SubCell"/>
</dbReference>
<dbReference type="PANTHER" id="PTHR34584:SF1">
    <property type="entry name" value="NA(+)_H(+) ANTIPORTER SUBUNIT E1"/>
    <property type="match status" value="1"/>
</dbReference>
<keyword evidence="6" id="KW-0472">Membrane</keyword>
<evidence type="ECO:0000256" key="6">
    <source>
        <dbReference type="ARBA" id="ARBA00023136"/>
    </source>
</evidence>
<dbReference type="GO" id="GO:0008324">
    <property type="term" value="F:monoatomic cation transmembrane transporter activity"/>
    <property type="evidence" value="ECO:0007669"/>
    <property type="project" value="InterPro"/>
</dbReference>
<accession>A0A0E3N0Z0</accession>
<evidence type="ECO:0000256" key="4">
    <source>
        <dbReference type="ARBA" id="ARBA00022692"/>
    </source>
</evidence>
<dbReference type="NCBIfam" id="NF009297">
    <property type="entry name" value="PRK12654.1"/>
    <property type="match status" value="1"/>
</dbReference>
<dbReference type="eggNOG" id="COG1863">
    <property type="taxonomic scope" value="Bacteria"/>
</dbReference>
<gene>
    <name evidence="7" type="ORF">CBE74_01370</name>
</gene>
<organism evidence="7 8">
    <name type="scientific">Corynebacterium silvaticum</name>
    <dbReference type="NCBI Taxonomy" id="2320431"/>
    <lineage>
        <taxon>Bacteria</taxon>
        <taxon>Bacillati</taxon>
        <taxon>Actinomycetota</taxon>
        <taxon>Actinomycetes</taxon>
        <taxon>Mycobacteriales</taxon>
        <taxon>Corynebacteriaceae</taxon>
        <taxon>Corynebacterium</taxon>
    </lineage>
</organism>
<dbReference type="Pfam" id="PF01899">
    <property type="entry name" value="MNHE"/>
    <property type="match status" value="1"/>
</dbReference>
<evidence type="ECO:0000256" key="5">
    <source>
        <dbReference type="ARBA" id="ARBA00022989"/>
    </source>
</evidence>
<dbReference type="KEGG" id="cuq:Cul210931_0240"/>
<dbReference type="KEGG" id="cun:Cul210932_0248"/>
<keyword evidence="3" id="KW-1003">Cell membrane</keyword>
<comment type="subcellular location">
    <subcellularLocation>
        <location evidence="1">Cell membrane</location>
        <topology evidence="1">Multi-pass membrane protein</topology>
    </subcellularLocation>
</comment>
<name>A0A0E3N0Z0_9CORY</name>
<dbReference type="KEGG" id="csil:CBE74_01370"/>
<reference evidence="7 8" key="3">
    <citation type="journal article" date="2020" name="Int. J. Syst. Evol. Microbiol.">
        <title>Corynebacterium silvaticum sp. nov., a unique group of NTTB corynebacteria in wild boar and roe deer.</title>
        <authorList>
            <person name="Dangel A."/>
            <person name="Berger A."/>
            <person name="Rau J."/>
            <person name="Eisenberg T."/>
            <person name="Kampfer P."/>
            <person name="Margos G."/>
            <person name="Contzen M."/>
            <person name="Busse H.J."/>
            <person name="Konrad R."/>
            <person name="Peters M."/>
            <person name="Sting R."/>
            <person name="Sing A."/>
        </authorList>
    </citation>
    <scope>NUCLEOTIDE SEQUENCE [LARGE SCALE GENOMIC DNA]</scope>
    <source>
        <strain evidence="7 8">PO100/5</strain>
    </source>
</reference>
<keyword evidence="5" id="KW-1133">Transmembrane helix</keyword>
<dbReference type="InterPro" id="IPR002758">
    <property type="entry name" value="Cation_antiport_E"/>
</dbReference>
<reference evidence="7 8" key="4">
    <citation type="journal article" date="2020" name="PLoS ONE">
        <title>Taxonomic classification of strain PO100/5 shows a broader geographic distribution and genetic markers of the recently described Corynebacterium silvaticum.</title>
        <authorList>
            <person name="Viana M.V.C."/>
            <person name="Profeta R."/>
            <person name="da Silva A.L."/>
            <person name="Hurtado R."/>
            <person name="Cerqueira J.C."/>
            <person name="Ribeiro B.F.S."/>
            <person name="Almeida M.O."/>
            <person name="Morais-Rodrigues F."/>
            <person name="Soares S.C."/>
            <person name="Oliveira M."/>
            <person name="Tavares L."/>
            <person name="Figueiredo H."/>
            <person name="Wattam A.R."/>
            <person name="Barh D."/>
            <person name="Ghosh P."/>
            <person name="Silva A."/>
            <person name="Azevedo V."/>
        </authorList>
    </citation>
    <scope>NUCLEOTIDE SEQUENCE [LARGE SCALE GENOMIC DNA]</scope>
    <source>
        <strain evidence="7 8">PO100/5</strain>
    </source>
</reference>
<reference evidence="7 8" key="1">
    <citation type="journal article" date="2014" name="BMC Vet. Res.">
        <title>First report of Corynebacterium pseudotuberculosis from caseous lymphadenitis lesions in Black Alentejano pig (Sus scrofa domesticus).</title>
        <authorList>
            <person name="Oliveira M."/>
            <person name="Barroco C."/>
            <person name="Mottola C."/>
            <person name="Santos R."/>
            <person name="Lemsaddek A."/>
            <person name="Tavares L."/>
            <person name="Semedo-Lemsaddek T."/>
        </authorList>
    </citation>
    <scope>NUCLEOTIDE SEQUENCE [LARGE SCALE GENOMIC DNA]</scope>
    <source>
        <strain evidence="7 8">PO100/5</strain>
    </source>
</reference>
<dbReference type="Proteomes" id="UP000195652">
    <property type="component" value="Chromosome"/>
</dbReference>
<evidence type="ECO:0000313" key="7">
    <source>
        <dbReference type="EMBL" id="ARU45371.1"/>
    </source>
</evidence>
<dbReference type="AlphaFoldDB" id="A0A0E3N0Z0"/>
<dbReference type="PANTHER" id="PTHR34584">
    <property type="entry name" value="NA(+)/H(+) ANTIPORTER SUBUNIT E1"/>
    <property type="match status" value="1"/>
</dbReference>
<reference evidence="7 8" key="2">
    <citation type="journal article" date="2020" name="Antonie Van Leeuwenhoek">
        <title>Phylogenomic characterisation of a novel corynebacterial species pathogenic to animals.</title>
        <authorList>
            <person name="Moller J."/>
            <person name="Musella L."/>
            <person name="Melnikov V."/>
            <person name="Geissdorfer W."/>
            <person name="Burkovski A."/>
            <person name="Sangal V."/>
        </authorList>
    </citation>
    <scope>NUCLEOTIDE SEQUENCE [LARGE SCALE GENOMIC DNA]</scope>
    <source>
        <strain evidence="7 8">PO100/5</strain>
    </source>
</reference>
<dbReference type="KEGG" id="cuj:CUL131002_0233c"/>
<evidence type="ECO:0000313" key="8">
    <source>
        <dbReference type="Proteomes" id="UP000195652"/>
    </source>
</evidence>